<organism evidence="1 2">
    <name type="scientific">Dendrothele bispora (strain CBS 962.96)</name>
    <dbReference type="NCBI Taxonomy" id="1314807"/>
    <lineage>
        <taxon>Eukaryota</taxon>
        <taxon>Fungi</taxon>
        <taxon>Dikarya</taxon>
        <taxon>Basidiomycota</taxon>
        <taxon>Agaricomycotina</taxon>
        <taxon>Agaricomycetes</taxon>
        <taxon>Agaricomycetidae</taxon>
        <taxon>Agaricales</taxon>
        <taxon>Agaricales incertae sedis</taxon>
        <taxon>Dendrothele</taxon>
    </lineage>
</organism>
<dbReference type="AlphaFoldDB" id="A0A4S8MEJ9"/>
<protein>
    <submittedName>
        <fullName evidence="1">Uncharacterized protein</fullName>
    </submittedName>
</protein>
<dbReference type="Proteomes" id="UP000297245">
    <property type="component" value="Unassembled WGS sequence"/>
</dbReference>
<evidence type="ECO:0000313" key="1">
    <source>
        <dbReference type="EMBL" id="THV00484.1"/>
    </source>
</evidence>
<evidence type="ECO:0000313" key="2">
    <source>
        <dbReference type="Proteomes" id="UP000297245"/>
    </source>
</evidence>
<dbReference type="EMBL" id="ML179103">
    <property type="protein sequence ID" value="THV00484.1"/>
    <property type="molecule type" value="Genomic_DNA"/>
</dbReference>
<reference evidence="1 2" key="1">
    <citation type="journal article" date="2019" name="Nat. Ecol. Evol.">
        <title>Megaphylogeny resolves global patterns of mushroom evolution.</title>
        <authorList>
            <person name="Varga T."/>
            <person name="Krizsan K."/>
            <person name="Foldi C."/>
            <person name="Dima B."/>
            <person name="Sanchez-Garcia M."/>
            <person name="Sanchez-Ramirez S."/>
            <person name="Szollosi G.J."/>
            <person name="Szarkandi J.G."/>
            <person name="Papp V."/>
            <person name="Albert L."/>
            <person name="Andreopoulos W."/>
            <person name="Angelini C."/>
            <person name="Antonin V."/>
            <person name="Barry K.W."/>
            <person name="Bougher N.L."/>
            <person name="Buchanan P."/>
            <person name="Buyck B."/>
            <person name="Bense V."/>
            <person name="Catcheside P."/>
            <person name="Chovatia M."/>
            <person name="Cooper J."/>
            <person name="Damon W."/>
            <person name="Desjardin D."/>
            <person name="Finy P."/>
            <person name="Geml J."/>
            <person name="Haridas S."/>
            <person name="Hughes K."/>
            <person name="Justo A."/>
            <person name="Karasinski D."/>
            <person name="Kautmanova I."/>
            <person name="Kiss B."/>
            <person name="Kocsube S."/>
            <person name="Kotiranta H."/>
            <person name="LaButti K.M."/>
            <person name="Lechner B.E."/>
            <person name="Liimatainen K."/>
            <person name="Lipzen A."/>
            <person name="Lukacs Z."/>
            <person name="Mihaltcheva S."/>
            <person name="Morgado L.N."/>
            <person name="Niskanen T."/>
            <person name="Noordeloos M.E."/>
            <person name="Ohm R.A."/>
            <person name="Ortiz-Santana B."/>
            <person name="Ovrebo C."/>
            <person name="Racz N."/>
            <person name="Riley R."/>
            <person name="Savchenko A."/>
            <person name="Shiryaev A."/>
            <person name="Soop K."/>
            <person name="Spirin V."/>
            <person name="Szebenyi C."/>
            <person name="Tomsovsky M."/>
            <person name="Tulloss R.E."/>
            <person name="Uehling J."/>
            <person name="Grigoriev I.V."/>
            <person name="Vagvolgyi C."/>
            <person name="Papp T."/>
            <person name="Martin F.M."/>
            <person name="Miettinen O."/>
            <person name="Hibbett D.S."/>
            <person name="Nagy L.G."/>
        </authorList>
    </citation>
    <scope>NUCLEOTIDE SEQUENCE [LARGE SCALE GENOMIC DNA]</scope>
    <source>
        <strain evidence="1 2">CBS 962.96</strain>
    </source>
</reference>
<dbReference type="OrthoDB" id="2756615at2759"/>
<sequence length="222" mass="24356">MTANATFILDSQDLQPVRVDIGTQINRTTGEKLDPPDIFRSTGDDGVFYQGSLLIFNGTNETEYIIEFDGSSISLFGYALGEVSKNFVVDQAFLEPNNLSESQIHPPLAGGQFPSSPFQGRIKAVQQMSIDYALVTATNTSNLEDTTIFVDDDDVEITWSGWTRQADHSYEITGVGYQPETPTNESGIIGGRLILVLPNGNSMHQSNTQDDSFVFRFAGEPL</sequence>
<name>A0A4S8MEJ9_DENBC</name>
<accession>A0A4S8MEJ9</accession>
<gene>
    <name evidence="1" type="ORF">K435DRAFT_447122</name>
</gene>
<keyword evidence="2" id="KW-1185">Reference proteome</keyword>
<proteinExistence type="predicted"/>